<dbReference type="PANTHER" id="PTHR43122">
    <property type="entry name" value="FERREDOXIN SUBUNIT OF PYRUVATE:FLAVODOXIN OXIDOREDUCTASE-RELATED"/>
    <property type="match status" value="1"/>
</dbReference>
<dbReference type="PROSITE" id="PS00198">
    <property type="entry name" value="4FE4S_FER_1"/>
    <property type="match status" value="2"/>
</dbReference>
<organism evidence="5 6">
    <name type="scientific">Collinsella aerofaciens</name>
    <dbReference type="NCBI Taxonomy" id="74426"/>
    <lineage>
        <taxon>Bacteria</taxon>
        <taxon>Bacillati</taxon>
        <taxon>Actinomycetota</taxon>
        <taxon>Coriobacteriia</taxon>
        <taxon>Coriobacteriales</taxon>
        <taxon>Coriobacteriaceae</taxon>
        <taxon>Collinsella</taxon>
    </lineage>
</organism>
<dbReference type="Gene3D" id="3.30.70.20">
    <property type="match status" value="1"/>
</dbReference>
<dbReference type="RefSeq" id="WP_055285711.1">
    <property type="nucleotide sequence ID" value="NZ_CYYP01000004.1"/>
</dbReference>
<gene>
    <name evidence="5" type="ORF">ERS852381_00620</name>
</gene>
<evidence type="ECO:0000256" key="1">
    <source>
        <dbReference type="ARBA" id="ARBA00022723"/>
    </source>
</evidence>
<accession>A0A173ZF26</accession>
<dbReference type="Proteomes" id="UP000095468">
    <property type="component" value="Unassembled WGS sequence"/>
</dbReference>
<dbReference type="PANTHER" id="PTHR43122:SF1">
    <property type="entry name" value="IRON-SULFUR-BINDING PROTEIN"/>
    <property type="match status" value="1"/>
</dbReference>
<keyword evidence="2" id="KW-0408">Iron</keyword>
<sequence>MSVFEIVFSPTGGTQKVSGLVAGALGKNTVTVDLTDSGLDFSAVSMTEDDVAVISVPAYAGRIPAVVADRLGMVRGNGARAVLVCVYGNRAFEDTLVELEDVAKHAGFRVIAAVAAIAEHSIARQFAAGRPDAQDAAQLAEFAQQIQQKLLAEDTSEPSIPGNRPYKQAGGHRMAPEATEDCVSCGACAAACPVCAIDKGDPKRAAGEACISCMRCIAVCPRGARKLDPNKLSAVSQMLSKVCVVRKECELFI</sequence>
<keyword evidence="3" id="KW-0411">Iron-sulfur</keyword>
<proteinExistence type="predicted"/>
<keyword evidence="1" id="KW-0479">Metal-binding</keyword>
<reference evidence="5 6" key="1">
    <citation type="submission" date="2015-09" db="EMBL/GenBank/DDBJ databases">
        <authorList>
            <consortium name="Pathogen Informatics"/>
        </authorList>
    </citation>
    <scope>NUCLEOTIDE SEQUENCE [LARGE SCALE GENOMIC DNA]</scope>
    <source>
        <strain evidence="5 6">2789STDY5608823</strain>
    </source>
</reference>
<evidence type="ECO:0000313" key="6">
    <source>
        <dbReference type="Proteomes" id="UP000095468"/>
    </source>
</evidence>
<evidence type="ECO:0000259" key="4">
    <source>
        <dbReference type="PROSITE" id="PS51379"/>
    </source>
</evidence>
<dbReference type="PROSITE" id="PS51379">
    <property type="entry name" value="4FE4S_FER_2"/>
    <property type="match status" value="2"/>
</dbReference>
<evidence type="ECO:0000313" key="5">
    <source>
        <dbReference type="EMBL" id="CUN75002.1"/>
    </source>
</evidence>
<dbReference type="GO" id="GO:0051536">
    <property type="term" value="F:iron-sulfur cluster binding"/>
    <property type="evidence" value="ECO:0007669"/>
    <property type="project" value="UniProtKB-KW"/>
</dbReference>
<dbReference type="SUPFAM" id="SSF52218">
    <property type="entry name" value="Flavoproteins"/>
    <property type="match status" value="1"/>
</dbReference>
<feature type="domain" description="4Fe-4S ferredoxin-type" evidence="4">
    <location>
        <begin position="174"/>
        <end position="202"/>
    </location>
</feature>
<evidence type="ECO:0000256" key="3">
    <source>
        <dbReference type="ARBA" id="ARBA00023014"/>
    </source>
</evidence>
<dbReference type="SUPFAM" id="SSF46548">
    <property type="entry name" value="alpha-helical ferredoxin"/>
    <property type="match status" value="1"/>
</dbReference>
<dbReference type="EMBL" id="CYYP01000004">
    <property type="protein sequence ID" value="CUN75002.1"/>
    <property type="molecule type" value="Genomic_DNA"/>
</dbReference>
<dbReference type="Pfam" id="PF12800">
    <property type="entry name" value="Fer4_4"/>
    <property type="match status" value="2"/>
</dbReference>
<dbReference type="AlphaFoldDB" id="A0A173ZF26"/>
<evidence type="ECO:0000256" key="2">
    <source>
        <dbReference type="ARBA" id="ARBA00023004"/>
    </source>
</evidence>
<dbReference type="InterPro" id="IPR029039">
    <property type="entry name" value="Flavoprotein-like_sf"/>
</dbReference>
<dbReference type="InterPro" id="IPR017900">
    <property type="entry name" value="4Fe4S_Fe_S_CS"/>
</dbReference>
<dbReference type="InterPro" id="IPR017896">
    <property type="entry name" value="4Fe4S_Fe-S-bd"/>
</dbReference>
<protein>
    <submittedName>
        <fullName evidence="5">Ferredoxin</fullName>
    </submittedName>
</protein>
<feature type="domain" description="4Fe-4S ferredoxin-type" evidence="4">
    <location>
        <begin position="208"/>
        <end position="230"/>
    </location>
</feature>
<dbReference type="GO" id="GO:0046872">
    <property type="term" value="F:metal ion binding"/>
    <property type="evidence" value="ECO:0007669"/>
    <property type="project" value="UniProtKB-KW"/>
</dbReference>
<dbReference type="Gene3D" id="3.40.50.360">
    <property type="match status" value="1"/>
</dbReference>
<name>A0A173ZF26_9ACTN</name>